<keyword evidence="3" id="KW-1185">Reference proteome</keyword>
<reference evidence="2 3" key="1">
    <citation type="submission" date="2019-06" db="EMBL/GenBank/DDBJ databases">
        <title>Sequencing the genomes of 1000 actinobacteria strains.</title>
        <authorList>
            <person name="Klenk H.-P."/>
        </authorList>
    </citation>
    <scope>NUCLEOTIDE SEQUENCE [LARGE SCALE GENOMIC DNA]</scope>
    <source>
        <strain evidence="2 3">DSM 45301</strain>
    </source>
</reference>
<dbReference type="EMBL" id="VFPA01000003">
    <property type="protein sequence ID" value="TQM09809.1"/>
    <property type="molecule type" value="Genomic_DNA"/>
</dbReference>
<dbReference type="OrthoDB" id="3618711at2"/>
<feature type="transmembrane region" description="Helical" evidence="1">
    <location>
        <begin position="6"/>
        <end position="25"/>
    </location>
</feature>
<keyword evidence="1" id="KW-0812">Transmembrane</keyword>
<proteinExistence type="predicted"/>
<protein>
    <recommendedName>
        <fullName evidence="4">Type II secretion system (T2SS) protein F</fullName>
    </recommendedName>
</protein>
<feature type="transmembrane region" description="Helical" evidence="1">
    <location>
        <begin position="272"/>
        <end position="293"/>
    </location>
</feature>
<feature type="transmembrane region" description="Helical" evidence="1">
    <location>
        <begin position="117"/>
        <end position="134"/>
    </location>
</feature>
<organism evidence="2 3">
    <name type="scientific">Pseudonocardia kunmingensis</name>
    <dbReference type="NCBI Taxonomy" id="630975"/>
    <lineage>
        <taxon>Bacteria</taxon>
        <taxon>Bacillati</taxon>
        <taxon>Actinomycetota</taxon>
        <taxon>Actinomycetes</taxon>
        <taxon>Pseudonocardiales</taxon>
        <taxon>Pseudonocardiaceae</taxon>
        <taxon>Pseudonocardia</taxon>
    </lineage>
</organism>
<dbReference type="PANTHER" id="PTHR35007">
    <property type="entry name" value="INTEGRAL MEMBRANE PROTEIN-RELATED"/>
    <property type="match status" value="1"/>
</dbReference>
<feature type="transmembrane region" description="Helical" evidence="1">
    <location>
        <begin position="86"/>
        <end position="111"/>
    </location>
</feature>
<dbReference type="Proteomes" id="UP000315677">
    <property type="component" value="Unassembled WGS sequence"/>
</dbReference>
<keyword evidence="1" id="KW-1133">Transmembrane helix</keyword>
<name>A0A543DKG2_9PSEU</name>
<gene>
    <name evidence="2" type="ORF">FB558_5582</name>
</gene>
<evidence type="ECO:0008006" key="4">
    <source>
        <dbReference type="Google" id="ProtNLM"/>
    </source>
</evidence>
<accession>A0A543DKG2</accession>
<dbReference type="PANTHER" id="PTHR35007:SF1">
    <property type="entry name" value="PILUS ASSEMBLY PROTEIN"/>
    <property type="match status" value="1"/>
</dbReference>
<evidence type="ECO:0000256" key="1">
    <source>
        <dbReference type="SAM" id="Phobius"/>
    </source>
</evidence>
<evidence type="ECO:0000313" key="2">
    <source>
        <dbReference type="EMBL" id="TQM09809.1"/>
    </source>
</evidence>
<evidence type="ECO:0000313" key="3">
    <source>
        <dbReference type="Proteomes" id="UP000315677"/>
    </source>
</evidence>
<keyword evidence="1" id="KW-0472">Membrane</keyword>
<sequence>MTGGLEIVLLAGALLGVAVALVLAASSRRHPVLADALAALDERTARSAALGTQKSRARLLLPILRRLPVAVPDSDLELLGLGRDRFLIGAASSAAALAGAGPVLAGLLAVLDSSLPVVVPTGISAAGLLVGWSGHARQIRERADHARDQLRMALVTYLQQVSLLRRGGAGVSTALTLPAQLLTDSWAMRRLRDELELAQRAGEMPWEGLRRFGERIEIDELADLSAIAATAGQDGAAVVGTLLARAESLSDELLSDEHADAHRASGQMSTPGALQVFLIAAWVLFPAGTALLASV</sequence>
<dbReference type="AlphaFoldDB" id="A0A543DKG2"/>
<comment type="caution">
    <text evidence="2">The sequence shown here is derived from an EMBL/GenBank/DDBJ whole genome shotgun (WGS) entry which is preliminary data.</text>
</comment>
<dbReference type="RefSeq" id="WP_142058230.1">
    <property type="nucleotide sequence ID" value="NZ_VFPA01000003.1"/>
</dbReference>